<dbReference type="PANTHER" id="PTHR43194">
    <property type="entry name" value="HYDROLASE ALPHA/BETA FOLD FAMILY"/>
    <property type="match status" value="1"/>
</dbReference>
<dbReference type="AlphaFoldDB" id="A0A017T362"/>
<comment type="caution">
    <text evidence="3">The sequence shown here is derived from an EMBL/GenBank/DDBJ whole genome shotgun (WGS) entry which is preliminary data.</text>
</comment>
<feature type="domain" description="Serine aminopeptidase S33" evidence="2">
    <location>
        <begin position="94"/>
        <end position="305"/>
    </location>
</feature>
<evidence type="ECO:0000313" key="4">
    <source>
        <dbReference type="Proteomes" id="UP000019678"/>
    </source>
</evidence>
<organism evidence="3 4">
    <name type="scientific">Chondromyces apiculatus DSM 436</name>
    <dbReference type="NCBI Taxonomy" id="1192034"/>
    <lineage>
        <taxon>Bacteria</taxon>
        <taxon>Pseudomonadati</taxon>
        <taxon>Myxococcota</taxon>
        <taxon>Polyangia</taxon>
        <taxon>Polyangiales</taxon>
        <taxon>Polyangiaceae</taxon>
        <taxon>Chondromyces</taxon>
    </lineage>
</organism>
<gene>
    <name evidence="3" type="ORF">CAP_5538</name>
</gene>
<evidence type="ECO:0000259" key="2">
    <source>
        <dbReference type="Pfam" id="PF12146"/>
    </source>
</evidence>
<accession>A0A017T362</accession>
<dbReference type="PRINTS" id="PR00111">
    <property type="entry name" value="ABHYDROLASE"/>
</dbReference>
<dbReference type="EMBL" id="ASRX01000046">
    <property type="protein sequence ID" value="EYF03432.1"/>
    <property type="molecule type" value="Genomic_DNA"/>
</dbReference>
<dbReference type="Pfam" id="PF12146">
    <property type="entry name" value="Hydrolase_4"/>
    <property type="match status" value="1"/>
</dbReference>
<dbReference type="STRING" id="1192034.CAP_5538"/>
<reference evidence="3 4" key="1">
    <citation type="submission" date="2013-05" db="EMBL/GenBank/DDBJ databases">
        <title>Genome assembly of Chondromyces apiculatus DSM 436.</title>
        <authorList>
            <person name="Sharma G."/>
            <person name="Khatri I."/>
            <person name="Kaur C."/>
            <person name="Mayilraj S."/>
            <person name="Subramanian S."/>
        </authorList>
    </citation>
    <scope>NUCLEOTIDE SEQUENCE [LARGE SCALE GENOMIC DNA]</scope>
    <source>
        <strain evidence="3 4">DSM 436</strain>
    </source>
</reference>
<protein>
    <recommendedName>
        <fullName evidence="2">Serine aminopeptidase S33 domain-containing protein</fullName>
    </recommendedName>
</protein>
<dbReference type="SUPFAM" id="SSF53474">
    <property type="entry name" value="alpha/beta-Hydrolases"/>
    <property type="match status" value="1"/>
</dbReference>
<dbReference type="RefSeq" id="WP_044246005.1">
    <property type="nucleotide sequence ID" value="NZ_ASRX01000046.1"/>
</dbReference>
<dbReference type="eggNOG" id="COG1073">
    <property type="taxonomic scope" value="Bacteria"/>
</dbReference>
<dbReference type="InterPro" id="IPR029058">
    <property type="entry name" value="AB_hydrolase_fold"/>
</dbReference>
<evidence type="ECO:0000256" key="1">
    <source>
        <dbReference type="SAM" id="SignalP"/>
    </source>
</evidence>
<dbReference type="Gene3D" id="3.40.50.1820">
    <property type="entry name" value="alpha/beta hydrolase"/>
    <property type="match status" value="1"/>
</dbReference>
<keyword evidence="1" id="KW-0732">Signal</keyword>
<dbReference type="InterPro" id="IPR050228">
    <property type="entry name" value="Carboxylesterase_BioH"/>
</dbReference>
<dbReference type="OrthoDB" id="5524362at2"/>
<feature type="chain" id="PRO_5001499903" description="Serine aminopeptidase S33 domain-containing protein" evidence="1">
    <location>
        <begin position="27"/>
        <end position="328"/>
    </location>
</feature>
<sequence>MNKPAMLAATLTLAAASALTAAPALASGPVIGMMHVDEAEFTVDFHGQPQQLKAFLYYRNGLGQKPLQVVVHGSTYNHAYWDAPTLNGHDYSYARYMADAGYAVLAIDKLGAGRSDRPDGDLIDIGVAVSNLDQILDAMRTTHNPFAHRFTQIALVGHSLGSITSIVAEGKHNNADALIVTGQALTPHTIPFPDEMFADMLSAPYGFVKPEHRAQYFYYAPSADPDIIAWDNGQIRDFVPRGEITSGLPLLADPVTMGAHNITAPVLIQLGQYDDYAPASLAPQEPAYYTSAASVTVEVLRDTGHDFNFHLTNETGWSQIDAWLDTIL</sequence>
<dbReference type="InterPro" id="IPR022742">
    <property type="entry name" value="Hydrolase_4"/>
</dbReference>
<name>A0A017T362_9BACT</name>
<keyword evidence="4" id="KW-1185">Reference proteome</keyword>
<dbReference type="Proteomes" id="UP000019678">
    <property type="component" value="Unassembled WGS sequence"/>
</dbReference>
<evidence type="ECO:0000313" key="3">
    <source>
        <dbReference type="EMBL" id="EYF03432.1"/>
    </source>
</evidence>
<dbReference type="PANTHER" id="PTHR43194:SF2">
    <property type="entry name" value="PEROXISOMAL MEMBRANE PROTEIN LPX1"/>
    <property type="match status" value="1"/>
</dbReference>
<proteinExistence type="predicted"/>
<dbReference type="InterPro" id="IPR000073">
    <property type="entry name" value="AB_hydrolase_1"/>
</dbReference>
<feature type="signal peptide" evidence="1">
    <location>
        <begin position="1"/>
        <end position="26"/>
    </location>
</feature>